<dbReference type="NCBIfam" id="NF005994">
    <property type="entry name" value="PRK08118.1"/>
    <property type="match status" value="1"/>
</dbReference>
<evidence type="ECO:0000313" key="1">
    <source>
        <dbReference type="EMBL" id="ACQ69032.1"/>
    </source>
</evidence>
<dbReference type="Gene3D" id="3.40.50.300">
    <property type="entry name" value="P-loop containing nucleotide triphosphate hydrolases"/>
    <property type="match status" value="1"/>
</dbReference>
<dbReference type="HOGENOM" id="CLU_092618_0_1_9"/>
<dbReference type="STRING" id="360911.EAT1b_0098"/>
<proteinExistence type="predicted"/>
<dbReference type="KEGG" id="eat:EAT1b_0098"/>
<dbReference type="PANTHER" id="PTHR37816:SF3">
    <property type="entry name" value="MODULATES DNA TOPOLOGY"/>
    <property type="match status" value="1"/>
</dbReference>
<reference evidence="1 2" key="1">
    <citation type="journal article" date="2011" name="J. Bacteriol.">
        <title>Complete genome sequence of the Thermophilic Bacterium Exiguobacterium sp. AT1b.</title>
        <authorList>
            <person name="Vishnivetskaya T.A."/>
            <person name="Lucas S."/>
            <person name="Copeland A."/>
            <person name="Lapidus A."/>
            <person name="Glavina Del Rio T."/>
            <person name="Dalin E."/>
            <person name="Tice H."/>
            <person name="Bruce D.C."/>
            <person name="Goodwin L.A."/>
            <person name="Pitluck S."/>
            <person name="Saunders E."/>
            <person name="Brettin T."/>
            <person name="Detter C."/>
            <person name="Han C."/>
            <person name="Larimer F."/>
            <person name="Land M.L."/>
            <person name="Hauser L.J."/>
            <person name="Kyrpides N.C."/>
            <person name="Ovchinnikova G."/>
            <person name="Kathariou S."/>
            <person name="Ramaley R.F."/>
            <person name="Rodrigues D.F."/>
            <person name="Hendrix C."/>
            <person name="Richardson P."/>
            <person name="Tiedje J.M."/>
        </authorList>
    </citation>
    <scope>NUCLEOTIDE SEQUENCE [LARGE SCALE GENOMIC DNA]</scope>
    <source>
        <strain evidence="2">ATCC BAA-1283 / AT1b</strain>
    </source>
</reference>
<dbReference type="SUPFAM" id="SSF52540">
    <property type="entry name" value="P-loop containing nucleoside triphosphate hydrolases"/>
    <property type="match status" value="1"/>
</dbReference>
<organism evidence="1 2">
    <name type="scientific">Exiguobacterium sp. (strain ATCC BAA-1283 / AT1b)</name>
    <dbReference type="NCBI Taxonomy" id="360911"/>
    <lineage>
        <taxon>Bacteria</taxon>
        <taxon>Bacillati</taxon>
        <taxon>Bacillota</taxon>
        <taxon>Bacilli</taxon>
        <taxon>Bacillales</taxon>
        <taxon>Bacillales Family XII. Incertae Sedis</taxon>
        <taxon>Exiguobacterium</taxon>
    </lineage>
</organism>
<dbReference type="InterPro" id="IPR027417">
    <property type="entry name" value="P-loop_NTPase"/>
</dbReference>
<dbReference type="Proteomes" id="UP000000716">
    <property type="component" value="Chromosome"/>
</dbReference>
<dbReference type="EMBL" id="CP001615">
    <property type="protein sequence ID" value="ACQ69032.1"/>
    <property type="molecule type" value="Genomic_DNA"/>
</dbReference>
<dbReference type="InterPro" id="IPR052922">
    <property type="entry name" value="Cytidylate_Kinase-2"/>
</dbReference>
<accession>C4L186</accession>
<dbReference type="eggNOG" id="COG0563">
    <property type="taxonomic scope" value="Bacteria"/>
</dbReference>
<dbReference type="PANTHER" id="PTHR37816">
    <property type="entry name" value="YALI0E33011P"/>
    <property type="match status" value="1"/>
</dbReference>
<evidence type="ECO:0000313" key="2">
    <source>
        <dbReference type="Proteomes" id="UP000000716"/>
    </source>
</evidence>
<name>C4L186_EXISA</name>
<sequence>MSSLTIDSNLNMKRIMIIGSGGAGKSTLARQLGERLHLDVYHLDALMWRPGWVMAPREERIDIQQQLVKKDEWVIDGNFGNTLDLRLQAADTVILIDLPRIVCIYRVLKRVVRYRGTTRPDMGASCEEKLDFAFLKWIWNFPNVQKPEMVNRIKQYSHEKQIIVLKSRKDVANFINQMKRQEIL</sequence>
<gene>
    <name evidence="1" type="ordered locus">EAT1b_0098</name>
</gene>
<keyword evidence="2" id="KW-1185">Reference proteome</keyword>
<dbReference type="AlphaFoldDB" id="C4L186"/>
<protein>
    <submittedName>
        <fullName evidence="1">Topology modulation protein</fullName>
    </submittedName>
</protein>